<proteinExistence type="predicted"/>
<dbReference type="EMBL" id="MT210154">
    <property type="protein sequence ID" value="QIW89390.1"/>
    <property type="molecule type" value="Genomic_DNA"/>
</dbReference>
<accession>A0A6H0X5P8</accession>
<protein>
    <submittedName>
        <fullName evidence="1">Putative internal protein A</fullName>
    </submittedName>
</protein>
<sequence>MRKDYLKISRRQHSAWATEFPIGDPTGGTAYGEFNDPVTAAIGIGGTLIGGAMSADASQSAADTQAGAANNATQAQLGMYNDTVRRQQPFLNAGNTALSTLMGQLPSLNNPMAIMPSINNTNWKQYMSPAYDFQLQQGQQALQNSQAAGDGVLSGAALKGLVDYNQNMANTGFQSAFNNYQTQYQNQFNQYQTQNQNIYNRLAGLAQLGQNAAANTGMTGAGMAGGIANTITGAGNAQAAGQIGSANAITGALERGTGYYMLNNLTGGNLFGGGGGGFGYSGPGSLFGGGGSDFMSNPSAGYPLSFGF</sequence>
<reference evidence="1" key="1">
    <citation type="submission" date="2020-03" db="EMBL/GenBank/DDBJ databases">
        <authorList>
            <person name="Shneider M.M."/>
            <person name="Evseev P.V."/>
            <person name="Korzhenkov A.A."/>
            <person name="Toschakov S.V."/>
            <person name="Vo T."/>
            <person name="Ignatov A.N."/>
            <person name="Miroshnikov K.A."/>
        </authorList>
    </citation>
    <scope>NUCLEOTIDE SEQUENCE [LARGE SCALE GENOMIC DNA]</scope>
</reference>
<evidence type="ECO:0000313" key="1">
    <source>
        <dbReference type="EMBL" id="QIW89390.1"/>
    </source>
</evidence>
<organism evidence="1">
    <name type="scientific">Xanthomonas phage PPDBI</name>
    <dbReference type="NCBI Taxonomy" id="2723911"/>
    <lineage>
        <taxon>Viruses</taxon>
        <taxon>Duplodnaviria</taxon>
        <taxon>Heunggongvirae</taxon>
        <taxon>Uroviricota</taxon>
        <taxon>Caudoviricetes</taxon>
    </lineage>
</organism>
<gene>
    <name evidence="1" type="ORF">PPDBI_00031</name>
</gene>
<name>A0A6H0X5P8_9CAUD</name>